<dbReference type="GO" id="GO:0006508">
    <property type="term" value="P:proteolysis"/>
    <property type="evidence" value="ECO:0007669"/>
    <property type="project" value="InterPro"/>
</dbReference>
<accession>A0AAE0C6T9</accession>
<dbReference type="InterPro" id="IPR001254">
    <property type="entry name" value="Trypsin_dom"/>
</dbReference>
<comment type="caution">
    <text evidence="2">The sequence shown here is derived from an EMBL/GenBank/DDBJ whole genome shotgun (WGS) entry which is preliminary data.</text>
</comment>
<evidence type="ECO:0000313" key="3">
    <source>
        <dbReference type="Proteomes" id="UP001190700"/>
    </source>
</evidence>
<gene>
    <name evidence="2" type="ORF">CYMTET_41106</name>
</gene>
<dbReference type="Gene3D" id="2.40.10.10">
    <property type="entry name" value="Trypsin-like serine proteases"/>
    <property type="match status" value="1"/>
</dbReference>
<name>A0AAE0C6T9_9CHLO</name>
<dbReference type="EMBL" id="LGRX02027297">
    <property type="protein sequence ID" value="KAK3249467.1"/>
    <property type="molecule type" value="Genomic_DNA"/>
</dbReference>
<proteinExistence type="predicted"/>
<dbReference type="AlphaFoldDB" id="A0AAE0C6T9"/>
<sequence>MTLIPPADVVMMKMGCTGTFIDLTGDVATTLVLTAGHCIQNMSDVVGTKIVRTTYDGNVITGYTELGTVEDAVLKNEGGEEAVDIALLRVTIADGMQSSITEMQVSGFSDPLPEAGEIHTLVGFGDDACTHTTQPDPNFSCESATGREVDSCSPSACLEEEGMEKMEMKRRIDVAASNLS</sequence>
<dbReference type="Proteomes" id="UP001190700">
    <property type="component" value="Unassembled WGS sequence"/>
</dbReference>
<organism evidence="2 3">
    <name type="scientific">Cymbomonas tetramitiformis</name>
    <dbReference type="NCBI Taxonomy" id="36881"/>
    <lineage>
        <taxon>Eukaryota</taxon>
        <taxon>Viridiplantae</taxon>
        <taxon>Chlorophyta</taxon>
        <taxon>Pyramimonadophyceae</taxon>
        <taxon>Pyramimonadales</taxon>
        <taxon>Pyramimonadaceae</taxon>
        <taxon>Cymbomonas</taxon>
    </lineage>
</organism>
<keyword evidence="3" id="KW-1185">Reference proteome</keyword>
<dbReference type="InterPro" id="IPR043504">
    <property type="entry name" value="Peptidase_S1_PA_chymotrypsin"/>
</dbReference>
<evidence type="ECO:0000313" key="2">
    <source>
        <dbReference type="EMBL" id="KAK3249467.1"/>
    </source>
</evidence>
<dbReference type="SUPFAM" id="SSF50494">
    <property type="entry name" value="Trypsin-like serine proteases"/>
    <property type="match status" value="1"/>
</dbReference>
<dbReference type="GO" id="GO:0004252">
    <property type="term" value="F:serine-type endopeptidase activity"/>
    <property type="evidence" value="ECO:0007669"/>
    <property type="project" value="InterPro"/>
</dbReference>
<protein>
    <recommendedName>
        <fullName evidence="1">Peptidase S1 domain-containing protein</fullName>
    </recommendedName>
</protein>
<dbReference type="InterPro" id="IPR009003">
    <property type="entry name" value="Peptidase_S1_PA"/>
</dbReference>
<feature type="domain" description="Peptidase S1" evidence="1">
    <location>
        <begin position="28"/>
        <end position="127"/>
    </location>
</feature>
<dbReference type="Pfam" id="PF00089">
    <property type="entry name" value="Trypsin"/>
    <property type="match status" value="1"/>
</dbReference>
<evidence type="ECO:0000259" key="1">
    <source>
        <dbReference type="Pfam" id="PF00089"/>
    </source>
</evidence>
<reference evidence="2 3" key="1">
    <citation type="journal article" date="2015" name="Genome Biol. Evol.">
        <title>Comparative Genomics of a Bacterivorous Green Alga Reveals Evolutionary Causalities and Consequences of Phago-Mixotrophic Mode of Nutrition.</title>
        <authorList>
            <person name="Burns J.A."/>
            <person name="Paasch A."/>
            <person name="Narechania A."/>
            <person name="Kim E."/>
        </authorList>
    </citation>
    <scope>NUCLEOTIDE SEQUENCE [LARGE SCALE GENOMIC DNA]</scope>
    <source>
        <strain evidence="2 3">PLY_AMNH</strain>
    </source>
</reference>